<comment type="caution">
    <text evidence="2">The sequence shown here is derived from an EMBL/GenBank/DDBJ whole genome shotgun (WGS) entry which is preliminary data.</text>
</comment>
<dbReference type="Gene3D" id="3.60.21.10">
    <property type="match status" value="1"/>
</dbReference>
<dbReference type="InterPro" id="IPR029052">
    <property type="entry name" value="Metallo-depent_PP-like"/>
</dbReference>
<dbReference type="InterPro" id="IPR006186">
    <property type="entry name" value="Ser/Thr-sp_prot-phosphatase"/>
</dbReference>
<dbReference type="GO" id="GO:0005737">
    <property type="term" value="C:cytoplasm"/>
    <property type="evidence" value="ECO:0007669"/>
    <property type="project" value="TreeGrafter"/>
</dbReference>
<name>A0A364Y202_9BACT</name>
<dbReference type="Pfam" id="PF00149">
    <property type="entry name" value="Metallophos"/>
    <property type="match status" value="1"/>
</dbReference>
<dbReference type="CDD" id="cd00144">
    <property type="entry name" value="MPP_PPP_family"/>
    <property type="match status" value="1"/>
</dbReference>
<dbReference type="AlphaFoldDB" id="A0A364Y202"/>
<dbReference type="GO" id="GO:0016791">
    <property type="term" value="F:phosphatase activity"/>
    <property type="evidence" value="ECO:0007669"/>
    <property type="project" value="TreeGrafter"/>
</dbReference>
<dbReference type="PANTHER" id="PTHR42850:SF4">
    <property type="entry name" value="ZINC-DEPENDENT ENDOPOLYPHOSPHATASE"/>
    <property type="match status" value="1"/>
</dbReference>
<evidence type="ECO:0000259" key="1">
    <source>
        <dbReference type="Pfam" id="PF00149"/>
    </source>
</evidence>
<evidence type="ECO:0000313" key="3">
    <source>
        <dbReference type="Proteomes" id="UP000251889"/>
    </source>
</evidence>
<protein>
    <submittedName>
        <fullName evidence="2">Serine/threonine protein phosphatase</fullName>
    </submittedName>
</protein>
<dbReference type="GO" id="GO:0008803">
    <property type="term" value="F:bis(5'-nucleosyl)-tetraphosphatase (symmetrical) activity"/>
    <property type="evidence" value="ECO:0007669"/>
    <property type="project" value="TreeGrafter"/>
</dbReference>
<proteinExistence type="predicted"/>
<dbReference type="OrthoDB" id="9808081at2"/>
<dbReference type="EMBL" id="QMFY01000006">
    <property type="protein sequence ID" value="RAW00744.1"/>
    <property type="molecule type" value="Genomic_DNA"/>
</dbReference>
<organism evidence="2 3">
    <name type="scientific">Pseudochryseolinea flava</name>
    <dbReference type="NCBI Taxonomy" id="2059302"/>
    <lineage>
        <taxon>Bacteria</taxon>
        <taxon>Pseudomonadati</taxon>
        <taxon>Bacteroidota</taxon>
        <taxon>Cytophagia</taxon>
        <taxon>Cytophagales</taxon>
        <taxon>Fulvivirgaceae</taxon>
        <taxon>Pseudochryseolinea</taxon>
    </lineage>
</organism>
<dbReference type="Proteomes" id="UP000251889">
    <property type="component" value="Unassembled WGS sequence"/>
</dbReference>
<dbReference type="InterPro" id="IPR050126">
    <property type="entry name" value="Ap4A_hydrolase"/>
</dbReference>
<sequence>MSVYAIGDIHGSIEALRTIFNQGLIKRDDKIIFLGDYVDKGSNSNDVIEWLLTHRKLFDFEFILGNHEIMMNTARRSPERLLEWLYFVGASTLDSYQIGDDKNWADKIPKSHWAFIDSCKHYIEIGKFIFVHAGLESGKTLNDQDQDHLFWKKFEEPEAYSSERIVVCGHTSRKDGEIANFGHTICIDTYAHGGMWLTCLNVESGEFIKANNKRETVIGNLNIQHAPSSNNFI</sequence>
<feature type="domain" description="Calcineurin-like phosphoesterase" evidence="1">
    <location>
        <begin position="1"/>
        <end position="176"/>
    </location>
</feature>
<dbReference type="PRINTS" id="PR00114">
    <property type="entry name" value="STPHPHTASE"/>
</dbReference>
<dbReference type="RefSeq" id="WP_112747545.1">
    <property type="nucleotide sequence ID" value="NZ_QMFY01000006.1"/>
</dbReference>
<gene>
    <name evidence="2" type="ORF">DQQ10_14290</name>
</gene>
<dbReference type="GO" id="GO:0110154">
    <property type="term" value="P:RNA decapping"/>
    <property type="evidence" value="ECO:0007669"/>
    <property type="project" value="TreeGrafter"/>
</dbReference>
<evidence type="ECO:0000313" key="2">
    <source>
        <dbReference type="EMBL" id="RAW00744.1"/>
    </source>
</evidence>
<accession>A0A364Y202</accession>
<keyword evidence="3" id="KW-1185">Reference proteome</keyword>
<dbReference type="SUPFAM" id="SSF56300">
    <property type="entry name" value="Metallo-dependent phosphatases"/>
    <property type="match status" value="1"/>
</dbReference>
<reference evidence="2 3" key="1">
    <citation type="submission" date="2018-06" db="EMBL/GenBank/DDBJ databases">
        <title>Chryseolinea flavus sp. nov., a member of the phylum Bacteroidetes isolated from soil.</title>
        <authorList>
            <person name="Li Y."/>
            <person name="Wang J."/>
        </authorList>
    </citation>
    <scope>NUCLEOTIDE SEQUENCE [LARGE SCALE GENOMIC DNA]</scope>
    <source>
        <strain evidence="2 3">SDU1-6</strain>
    </source>
</reference>
<dbReference type="PANTHER" id="PTHR42850">
    <property type="entry name" value="METALLOPHOSPHOESTERASE"/>
    <property type="match status" value="1"/>
</dbReference>
<dbReference type="InterPro" id="IPR004843">
    <property type="entry name" value="Calcineurin-like_PHP"/>
</dbReference>